<dbReference type="Proteomes" id="UP000009328">
    <property type="component" value="Unassembled WGS sequence"/>
</dbReference>
<organism evidence="4 5">
    <name type="scientific">Wickerhamomyces ciferrii (strain ATCC 14091 / BCRC 22168 / CBS 111 / JCM 3599 / NBRC 0793 / NRRL Y-1031 F-60-10)</name>
    <name type="common">Yeast</name>
    <name type="synonym">Pichia ciferrii</name>
    <dbReference type="NCBI Taxonomy" id="1206466"/>
    <lineage>
        <taxon>Eukaryota</taxon>
        <taxon>Fungi</taxon>
        <taxon>Dikarya</taxon>
        <taxon>Ascomycota</taxon>
        <taxon>Saccharomycotina</taxon>
        <taxon>Saccharomycetes</taxon>
        <taxon>Phaffomycetales</taxon>
        <taxon>Wickerhamomycetaceae</taxon>
        <taxon>Wickerhamomyces</taxon>
    </lineage>
</organism>
<feature type="compositionally biased region" description="Low complexity" evidence="2">
    <location>
        <begin position="61"/>
        <end position="101"/>
    </location>
</feature>
<keyword evidence="5" id="KW-1185">Reference proteome</keyword>
<evidence type="ECO:0000256" key="1">
    <source>
        <dbReference type="ARBA" id="ARBA00010900"/>
    </source>
</evidence>
<dbReference type="AlphaFoldDB" id="K0KH20"/>
<evidence type="ECO:0000313" key="4">
    <source>
        <dbReference type="EMBL" id="CCH40478.1"/>
    </source>
</evidence>
<dbReference type="GO" id="GO:0071008">
    <property type="term" value="C:U2-type post-mRNA release spliceosomal complex"/>
    <property type="evidence" value="ECO:0007669"/>
    <property type="project" value="TreeGrafter"/>
</dbReference>
<dbReference type="InterPro" id="IPR022783">
    <property type="entry name" value="GCFC_dom"/>
</dbReference>
<dbReference type="eggNOG" id="KOG2184">
    <property type="taxonomic scope" value="Eukaryota"/>
</dbReference>
<dbReference type="InParanoid" id="K0KH20"/>
<dbReference type="GO" id="GO:0000390">
    <property type="term" value="P:spliceosomal complex disassembly"/>
    <property type="evidence" value="ECO:0007669"/>
    <property type="project" value="InterPro"/>
</dbReference>
<feature type="region of interest" description="Disordered" evidence="2">
    <location>
        <begin position="1"/>
        <end position="101"/>
    </location>
</feature>
<dbReference type="HOGENOM" id="CLU_376529_0_0_1"/>
<dbReference type="PANTHER" id="PTHR23329:SF1">
    <property type="entry name" value="TUFTELIN-INTERACTING PROTEIN 11"/>
    <property type="match status" value="1"/>
</dbReference>
<dbReference type="FunCoup" id="K0KH20">
    <property type="interactions" value="901"/>
</dbReference>
<gene>
    <name evidence="4" type="ORF">BN7_11</name>
</gene>
<dbReference type="EMBL" id="CAIF01000001">
    <property type="protein sequence ID" value="CCH40478.1"/>
    <property type="molecule type" value="Genomic_DNA"/>
</dbReference>
<feature type="compositionally biased region" description="Acidic residues" evidence="2">
    <location>
        <begin position="34"/>
        <end position="43"/>
    </location>
</feature>
<dbReference type="PANTHER" id="PTHR23329">
    <property type="entry name" value="TUFTELIN-INTERACTING PROTEIN 11-RELATED"/>
    <property type="match status" value="1"/>
</dbReference>
<dbReference type="Pfam" id="PF07842">
    <property type="entry name" value="GCFC"/>
    <property type="match status" value="1"/>
</dbReference>
<evidence type="ECO:0000259" key="3">
    <source>
        <dbReference type="PROSITE" id="PS50174"/>
    </source>
</evidence>
<comment type="caution">
    <text evidence="4">The sequence shown here is derived from an EMBL/GenBank/DDBJ whole genome shotgun (WGS) entry which is preliminary data.</text>
</comment>
<dbReference type="SMART" id="SM00443">
    <property type="entry name" value="G_patch"/>
    <property type="match status" value="1"/>
</dbReference>
<comment type="similarity">
    <text evidence="1">Belongs to the TFP11/STIP family.</text>
</comment>
<feature type="domain" description="G-patch" evidence="3">
    <location>
        <begin position="104"/>
        <end position="150"/>
    </location>
</feature>
<name>K0KH20_WICCF</name>
<dbReference type="Pfam" id="PF01585">
    <property type="entry name" value="G-patch"/>
    <property type="match status" value="1"/>
</dbReference>
<dbReference type="STRING" id="1206466.K0KH20"/>
<accession>K0KH20</accession>
<dbReference type="PROSITE" id="PS50174">
    <property type="entry name" value="G_PATCH"/>
    <property type="match status" value="1"/>
</dbReference>
<dbReference type="GO" id="GO:0003676">
    <property type="term" value="F:nucleic acid binding"/>
    <property type="evidence" value="ECO:0007669"/>
    <property type="project" value="InterPro"/>
</dbReference>
<protein>
    <submittedName>
        <fullName evidence="4">Tuftelin-interacting protein 11</fullName>
    </submittedName>
</protein>
<dbReference type="InterPro" id="IPR000467">
    <property type="entry name" value="G_patch_dom"/>
</dbReference>
<dbReference type="InterPro" id="IPR045211">
    <property type="entry name" value="TFP11/STIP/Ntr1"/>
</dbReference>
<sequence length="737" mass="83797">MSFKKRKLNTSEYEYEYDQHSTPFGQLGDKYSDESDSDSDSDDSNSNSNTQPLRFKPMSFTSTTSTTTTTDNNTTTTDNNNNTTTTNTNTNTNTSSNNHNNHSQYGIGAKLLYKMGFKQGLGLGLHLQGITAPIETPKSFSGVGLGGKSKSDGILKNKKQKHANNDLMELTSDEETEIHRESPQELLYNNLITLQSNGITIPHHLQVIYNNLKQAINPTKTALNNIEHDGIIDNLNLQLGILINQLTKIQSKNKIINTTTNELQNTLRETSSMLSAYEELSTVIDSLSELFIDSGQDLSTKASILRDEVQKLEQINNNDTEIDIQKTIIIAIKPIINDLINEWDPLDFTNDTTLEELILLKNVLPDDNNTISYPEELNYFQSLLYTLWYPKVHDSLLDWSVDQPNVAITLLLDWNEVLDKSIIDHTTITIIKPKIIKAIQSWEIINTESSNNAPFVWIFEYIPFLDDESMDEIKLEFIKKYTPILENWPINSELTIEGLRSFKEIIGDQEFNQLINKKLIPNLTKYLFNSTKSFIEPDTSIIDSFFIWENILSNHIFNTLLKFAFFNDWSKNLYNSLKSQTTSFEIISQGFEKWIDCLRTHSKHSDIIITEVYRSLGMINKFIDSGDLIPIHQETTIEKIIQRALTPPSSKDVKGIPINKLQITFKDVVEHYCTGNNLFITPLKNDLSNGHSLFKIKGDKGLGKGGVVGYIEDDVLWVKDQGEKFEPVSLGDLLTRF</sequence>
<evidence type="ECO:0000256" key="2">
    <source>
        <dbReference type="SAM" id="MobiDB-lite"/>
    </source>
</evidence>
<reference evidence="4 5" key="1">
    <citation type="journal article" date="2012" name="Eukaryot. Cell">
        <title>Draft genome sequence of Wickerhamomyces ciferrii NRRL Y-1031 F-60-10.</title>
        <authorList>
            <person name="Schneider J."/>
            <person name="Andrea H."/>
            <person name="Blom J."/>
            <person name="Jaenicke S."/>
            <person name="Ruckert C."/>
            <person name="Schorsch C."/>
            <person name="Szczepanowski R."/>
            <person name="Farwick M."/>
            <person name="Goesmann A."/>
            <person name="Puhler A."/>
            <person name="Schaffer S."/>
            <person name="Tauch A."/>
            <person name="Kohler T."/>
            <person name="Brinkrolf K."/>
        </authorList>
    </citation>
    <scope>NUCLEOTIDE SEQUENCE [LARGE SCALE GENOMIC DNA]</scope>
    <source>
        <strain evidence="5">ATCC 14091 / BCRC 22168 / CBS 111 / JCM 3599 / NBRC 0793 / NRRL Y-1031 F-60-10</strain>
    </source>
</reference>
<proteinExistence type="inferred from homology"/>
<evidence type="ECO:0000313" key="5">
    <source>
        <dbReference type="Proteomes" id="UP000009328"/>
    </source>
</evidence>